<dbReference type="InterPro" id="IPR001810">
    <property type="entry name" value="F-box_dom"/>
</dbReference>
<sequence length="542" mass="59983">MEESEKERKAKRPRRETTSPAALINDDVLHCILSRLSAFPFASAACVSKTWNRVCNRILSRPKLASAISLNPSPLAALREVVDKVLSQPIRPHFAIANIGPGMKLKQTLKFIVDRLGSNTPIVVSSVSGVIGRDAVTDEFKEIKWRGDLSDDDDEGVYAHSGIVLTVGYVPGIKVDAIPLCKPKKAPRPEMIDKFVMDIRNYTASVSGCTSPIGIIMFGVGDFDQKPVIEKLDHAMPMKTIIVGDERCPFLYKSGNNSRNIIGSLRCSIDAVALVFANDRDKAHGIGDIRFHVALSDGVLAIGQSYKAASVRVNDSEGSTWLTARRERQKDVLDGQQLLDDVNAELENHVQIFEELDQSELYIGVTKRRNYSVGSEKARLKTSLVFHEVIRGDEEYLYVDDVGIRSGDTFQFYLADSRAAKTSCNNVSMAFGNLKLDWETKNCSCRDVDNAINKEEPFGGFIFSCCGRGKPFFDHRNVDSSPFLENFPDMPLAGTFCSGEIARGHSSSIRLGSQEKSSVHCCLHVYSTVYLVMSYTPALEEY</sequence>
<dbReference type="GO" id="GO:0032436">
    <property type="term" value="P:positive regulation of proteasomal ubiquitin-dependent protein catabolic process"/>
    <property type="evidence" value="ECO:0007669"/>
    <property type="project" value="TreeGrafter"/>
</dbReference>
<dbReference type="InterPro" id="IPR036047">
    <property type="entry name" value="F-box-like_dom_sf"/>
</dbReference>
<feature type="domain" description="F-box" evidence="1">
    <location>
        <begin position="24"/>
        <end position="64"/>
    </location>
</feature>
<reference evidence="3 4" key="1">
    <citation type="journal article" date="2021" name="Commun. Biol.">
        <title>The genome of Shorea leprosula (Dipterocarpaceae) highlights the ecological relevance of drought in aseasonal tropical rainforests.</title>
        <authorList>
            <person name="Ng K.K.S."/>
            <person name="Kobayashi M.J."/>
            <person name="Fawcett J.A."/>
            <person name="Hatakeyama M."/>
            <person name="Paape T."/>
            <person name="Ng C.H."/>
            <person name="Ang C.C."/>
            <person name="Tnah L.H."/>
            <person name="Lee C.T."/>
            <person name="Nishiyama T."/>
            <person name="Sese J."/>
            <person name="O'Brien M.J."/>
            <person name="Copetti D."/>
            <person name="Mohd Noor M.I."/>
            <person name="Ong R.C."/>
            <person name="Putra M."/>
            <person name="Sireger I.Z."/>
            <person name="Indrioko S."/>
            <person name="Kosugi Y."/>
            <person name="Izuno A."/>
            <person name="Isagi Y."/>
            <person name="Lee S.L."/>
            <person name="Shimizu K.K."/>
        </authorList>
    </citation>
    <scope>NUCLEOTIDE SEQUENCE [LARGE SCALE GENOMIC DNA]</scope>
    <source>
        <strain evidence="3">214</strain>
    </source>
</reference>
<dbReference type="SUPFAM" id="SSF81383">
    <property type="entry name" value="F-box domain"/>
    <property type="match status" value="1"/>
</dbReference>
<dbReference type="Pfam" id="PF10442">
    <property type="entry name" value="FIST_C"/>
    <property type="match status" value="1"/>
</dbReference>
<protein>
    <submittedName>
        <fullName evidence="3">Uncharacterized protein</fullName>
    </submittedName>
</protein>
<dbReference type="Proteomes" id="UP001054252">
    <property type="component" value="Unassembled WGS sequence"/>
</dbReference>
<feature type="domain" description="FIST C-domain" evidence="2">
    <location>
        <begin position="338"/>
        <end position="504"/>
    </location>
</feature>
<gene>
    <name evidence="3" type="ORF">SLEP1_g49614</name>
</gene>
<keyword evidence="4" id="KW-1185">Reference proteome</keyword>
<dbReference type="InterPro" id="IPR019494">
    <property type="entry name" value="FIST_C"/>
</dbReference>
<accession>A0AAV5M0M7</accession>
<dbReference type="SMART" id="SM01204">
    <property type="entry name" value="FIST_C"/>
    <property type="match status" value="1"/>
</dbReference>
<evidence type="ECO:0000259" key="1">
    <source>
        <dbReference type="SMART" id="SM00256"/>
    </source>
</evidence>
<evidence type="ECO:0000313" key="4">
    <source>
        <dbReference type="Proteomes" id="UP001054252"/>
    </source>
</evidence>
<dbReference type="PANTHER" id="PTHR14939">
    <property type="entry name" value="F-BOX ONLY PROTEIN 22"/>
    <property type="match status" value="1"/>
</dbReference>
<evidence type="ECO:0000259" key="2">
    <source>
        <dbReference type="SMART" id="SM01204"/>
    </source>
</evidence>
<dbReference type="PANTHER" id="PTHR14939:SF5">
    <property type="entry name" value="F-BOX ONLY PROTEIN 22"/>
    <property type="match status" value="1"/>
</dbReference>
<name>A0AAV5M0M7_9ROSI</name>
<dbReference type="AlphaFoldDB" id="A0AAV5M0M7"/>
<dbReference type="GO" id="GO:0000209">
    <property type="term" value="P:protein polyubiquitination"/>
    <property type="evidence" value="ECO:0007669"/>
    <property type="project" value="TreeGrafter"/>
</dbReference>
<proteinExistence type="predicted"/>
<evidence type="ECO:0000313" key="3">
    <source>
        <dbReference type="EMBL" id="GKV42177.1"/>
    </source>
</evidence>
<dbReference type="EMBL" id="BPVZ01000156">
    <property type="protein sequence ID" value="GKV42177.1"/>
    <property type="molecule type" value="Genomic_DNA"/>
</dbReference>
<organism evidence="3 4">
    <name type="scientific">Rubroshorea leprosula</name>
    <dbReference type="NCBI Taxonomy" id="152421"/>
    <lineage>
        <taxon>Eukaryota</taxon>
        <taxon>Viridiplantae</taxon>
        <taxon>Streptophyta</taxon>
        <taxon>Embryophyta</taxon>
        <taxon>Tracheophyta</taxon>
        <taxon>Spermatophyta</taxon>
        <taxon>Magnoliopsida</taxon>
        <taxon>eudicotyledons</taxon>
        <taxon>Gunneridae</taxon>
        <taxon>Pentapetalae</taxon>
        <taxon>rosids</taxon>
        <taxon>malvids</taxon>
        <taxon>Malvales</taxon>
        <taxon>Dipterocarpaceae</taxon>
        <taxon>Rubroshorea</taxon>
    </lineage>
</organism>
<dbReference type="Pfam" id="PF00646">
    <property type="entry name" value="F-box"/>
    <property type="match status" value="1"/>
</dbReference>
<dbReference type="SMART" id="SM00256">
    <property type="entry name" value="FBOX"/>
    <property type="match status" value="1"/>
</dbReference>
<comment type="caution">
    <text evidence="3">The sequence shown here is derived from an EMBL/GenBank/DDBJ whole genome shotgun (WGS) entry which is preliminary data.</text>
</comment>